<keyword evidence="2" id="KW-0547">Nucleotide-binding</keyword>
<keyword evidence="4" id="KW-0812">Transmembrane</keyword>
<dbReference type="InterPro" id="IPR051046">
    <property type="entry name" value="MurCDEF_CellWall_CoF430Synth"/>
</dbReference>
<dbReference type="InterPro" id="IPR036615">
    <property type="entry name" value="Mur_ligase_C_dom_sf"/>
</dbReference>
<evidence type="ECO:0000256" key="1">
    <source>
        <dbReference type="ARBA" id="ARBA00022598"/>
    </source>
</evidence>
<organism evidence="7 8">
    <name type="scientific">Candidatus Falkowbacteria bacterium RIFOXYA2_FULL_47_9</name>
    <dbReference type="NCBI Taxonomy" id="1797995"/>
    <lineage>
        <taxon>Bacteria</taxon>
        <taxon>Candidatus Falkowiibacteriota</taxon>
    </lineage>
</organism>
<evidence type="ECO:0000259" key="5">
    <source>
        <dbReference type="Pfam" id="PF02875"/>
    </source>
</evidence>
<dbReference type="AlphaFoldDB" id="A0A1F5SIL4"/>
<dbReference type="PANTHER" id="PTHR43024:SF1">
    <property type="entry name" value="UDP-N-ACETYLMURAMOYL-TRIPEPTIDE--D-ALANYL-D-ALANINE LIGASE"/>
    <property type="match status" value="1"/>
</dbReference>
<gene>
    <name evidence="7" type="ORF">A2242_04300</name>
</gene>
<dbReference type="GO" id="GO:0005524">
    <property type="term" value="F:ATP binding"/>
    <property type="evidence" value="ECO:0007669"/>
    <property type="project" value="UniProtKB-KW"/>
</dbReference>
<keyword evidence="4" id="KW-0472">Membrane</keyword>
<dbReference type="Pfam" id="PF02875">
    <property type="entry name" value="Mur_ligase_C"/>
    <property type="match status" value="1"/>
</dbReference>
<name>A0A1F5SIL4_9BACT</name>
<dbReference type="STRING" id="1797995.A2242_04300"/>
<dbReference type="Gene3D" id="3.40.1190.10">
    <property type="entry name" value="Mur-like, catalytic domain"/>
    <property type="match status" value="1"/>
</dbReference>
<reference evidence="7 8" key="1">
    <citation type="journal article" date="2016" name="Nat. Commun.">
        <title>Thousands of microbial genomes shed light on interconnected biogeochemical processes in an aquifer system.</title>
        <authorList>
            <person name="Anantharaman K."/>
            <person name="Brown C.T."/>
            <person name="Hug L.A."/>
            <person name="Sharon I."/>
            <person name="Castelle C.J."/>
            <person name="Probst A.J."/>
            <person name="Thomas B.C."/>
            <person name="Singh A."/>
            <person name="Wilkins M.J."/>
            <person name="Karaoz U."/>
            <person name="Brodie E.L."/>
            <person name="Williams K.H."/>
            <person name="Hubbard S.S."/>
            <person name="Banfield J.F."/>
        </authorList>
    </citation>
    <scope>NUCLEOTIDE SEQUENCE [LARGE SCALE GENOMIC DNA]</scope>
</reference>
<evidence type="ECO:0000313" key="8">
    <source>
        <dbReference type="Proteomes" id="UP000178925"/>
    </source>
</evidence>
<evidence type="ECO:0000256" key="2">
    <source>
        <dbReference type="ARBA" id="ARBA00022741"/>
    </source>
</evidence>
<comment type="caution">
    <text evidence="7">The sequence shown here is derived from an EMBL/GenBank/DDBJ whole genome shotgun (WGS) entry which is preliminary data.</text>
</comment>
<dbReference type="EMBL" id="MFGC01000047">
    <property type="protein sequence ID" value="OGF26499.1"/>
    <property type="molecule type" value="Genomic_DNA"/>
</dbReference>
<dbReference type="InterPro" id="IPR013221">
    <property type="entry name" value="Mur_ligase_cen"/>
</dbReference>
<feature type="transmembrane region" description="Helical" evidence="4">
    <location>
        <begin position="81"/>
        <end position="108"/>
    </location>
</feature>
<evidence type="ECO:0000259" key="6">
    <source>
        <dbReference type="Pfam" id="PF08245"/>
    </source>
</evidence>
<evidence type="ECO:0000256" key="3">
    <source>
        <dbReference type="ARBA" id="ARBA00022840"/>
    </source>
</evidence>
<dbReference type="Gene3D" id="3.90.190.20">
    <property type="entry name" value="Mur ligase, C-terminal domain"/>
    <property type="match status" value="1"/>
</dbReference>
<sequence>MKFSPHNIIIYQLYLLQLESYDLRRFWPSLWRQGLRAREMRKSLAWTIKMKSIAAVSTLLYVIAILFIIYISLLFNPSGIVFTFIALAAILLGWCLFGVWACGAVIALQPLDYVLKRRIIKAARQKMKQHPQVKIIGIAGSYGKTTMKEIIATILSQHYQVLKTEANKNTPLGIAQVILEKLTPEVQIFIVEMGAYQRGDIKDLCSVACPHISILTGINESHLERFGNMENTIAAKFEIITGARTEAAVLLNADDELISKHYQDYVQDKQVSFYSAYNDKRCDYRVIDRRFIPETLVQCADIMHKIDSLGAVKTPLLGEYIFGDIIAAIIVARQLQMPTEEIRHGIAALQPIPHRLQPIRGQNDILVIDDSYNGSAHGVEEAIRVLERFKNRRILFVTPGLVETGERARSLHCHIGKRLARAVNLVILIQNSVTPYIAQGLLDAGFAKDNILYFKTALEAHREIQKLTKKNDVVLFQNDWPDNYI</sequence>
<dbReference type="Proteomes" id="UP000178925">
    <property type="component" value="Unassembled WGS sequence"/>
</dbReference>
<dbReference type="InterPro" id="IPR004101">
    <property type="entry name" value="Mur_ligase_C"/>
</dbReference>
<dbReference type="SUPFAM" id="SSF53623">
    <property type="entry name" value="MurD-like peptide ligases, catalytic domain"/>
    <property type="match status" value="1"/>
</dbReference>
<evidence type="ECO:0000256" key="4">
    <source>
        <dbReference type="SAM" id="Phobius"/>
    </source>
</evidence>
<proteinExistence type="predicted"/>
<keyword evidence="4" id="KW-1133">Transmembrane helix</keyword>
<evidence type="ECO:0000313" key="7">
    <source>
        <dbReference type="EMBL" id="OGF26499.1"/>
    </source>
</evidence>
<keyword evidence="3" id="KW-0067">ATP-binding</keyword>
<dbReference type="PANTHER" id="PTHR43024">
    <property type="entry name" value="UDP-N-ACETYLMURAMOYL-TRIPEPTIDE--D-ALANYL-D-ALANINE LIGASE"/>
    <property type="match status" value="1"/>
</dbReference>
<keyword evidence="1" id="KW-0436">Ligase</keyword>
<feature type="domain" description="Mur ligase central" evidence="6">
    <location>
        <begin position="138"/>
        <end position="332"/>
    </location>
</feature>
<accession>A0A1F5SIL4</accession>
<dbReference type="SUPFAM" id="SSF53244">
    <property type="entry name" value="MurD-like peptide ligases, peptide-binding domain"/>
    <property type="match status" value="1"/>
</dbReference>
<dbReference type="Pfam" id="PF08245">
    <property type="entry name" value="Mur_ligase_M"/>
    <property type="match status" value="1"/>
</dbReference>
<feature type="domain" description="Mur ligase C-terminal" evidence="5">
    <location>
        <begin position="354"/>
        <end position="476"/>
    </location>
</feature>
<evidence type="ECO:0008006" key="9">
    <source>
        <dbReference type="Google" id="ProtNLM"/>
    </source>
</evidence>
<feature type="transmembrane region" description="Helical" evidence="4">
    <location>
        <begin position="52"/>
        <end position="75"/>
    </location>
</feature>
<dbReference type="GO" id="GO:0016881">
    <property type="term" value="F:acid-amino acid ligase activity"/>
    <property type="evidence" value="ECO:0007669"/>
    <property type="project" value="InterPro"/>
</dbReference>
<dbReference type="InterPro" id="IPR036565">
    <property type="entry name" value="Mur-like_cat_sf"/>
</dbReference>
<protein>
    <recommendedName>
        <fullName evidence="9">Mur ligase central domain-containing protein</fullName>
    </recommendedName>
</protein>